<proteinExistence type="predicted"/>
<dbReference type="Proteomes" id="UP000048965">
    <property type="component" value="Unassembled WGS sequence"/>
</dbReference>
<dbReference type="AlphaFoldDB" id="A0A0P4R5T6"/>
<organism evidence="2 3">
    <name type="scientific">Streptomyces lydicamycinicus</name>
    <dbReference type="NCBI Taxonomy" id="1546107"/>
    <lineage>
        <taxon>Bacteria</taxon>
        <taxon>Bacillati</taxon>
        <taxon>Actinomycetota</taxon>
        <taxon>Actinomycetes</taxon>
        <taxon>Kitasatosporales</taxon>
        <taxon>Streptomycetaceae</taxon>
        <taxon>Streptomyces</taxon>
    </lineage>
</organism>
<dbReference type="EMBL" id="BBNO01000003">
    <property type="protein sequence ID" value="GAO08260.1"/>
    <property type="molecule type" value="Genomic_DNA"/>
</dbReference>
<reference evidence="2 3" key="2">
    <citation type="journal article" date="2015" name="Stand. Genomic Sci.">
        <title>Draft genome sequence of marine-derived Streptomyces sp. TP-A0598, a producer of anti-MRSA antibiotic lydicamycins.</title>
        <authorList>
            <person name="Komaki H."/>
            <person name="Ichikawa N."/>
            <person name="Hosoyama A."/>
            <person name="Fujita N."/>
            <person name="Igarashi Y."/>
        </authorList>
    </citation>
    <scope>NUCLEOTIDE SEQUENCE [LARGE SCALE GENOMIC DNA]</scope>
    <source>
        <strain evidence="2 3">NBRC 110027</strain>
    </source>
</reference>
<evidence type="ECO:0000313" key="3">
    <source>
        <dbReference type="Proteomes" id="UP000048965"/>
    </source>
</evidence>
<name>A0A0P4R5T6_9ACTN</name>
<feature type="region of interest" description="Disordered" evidence="1">
    <location>
        <begin position="1"/>
        <end position="57"/>
    </location>
</feature>
<reference evidence="3" key="1">
    <citation type="submission" date="2014-09" db="EMBL/GenBank/DDBJ databases">
        <title>Whole genome shotgun sequence of Streptomyces sp. NBRC 110027.</title>
        <authorList>
            <person name="Komaki H."/>
            <person name="Ichikawa N."/>
            <person name="Katano-Makiyama Y."/>
            <person name="Hosoyama A."/>
            <person name="Hashimoto M."/>
            <person name="Uohara A."/>
            <person name="Kitahashi Y."/>
            <person name="Ohji S."/>
            <person name="Kimura A."/>
            <person name="Yamazoe A."/>
            <person name="Igarashi Y."/>
            <person name="Fujita N."/>
        </authorList>
    </citation>
    <scope>NUCLEOTIDE SEQUENCE [LARGE SCALE GENOMIC DNA]</scope>
    <source>
        <strain evidence="3">NBRC 110027</strain>
    </source>
</reference>
<sequence length="86" mass="9219">MLRHKATGDARPTGTAITANTNQRRPDTALLLHGHQDNKQDDEEKADHTTDDADDGALGALLSAPGLALGWRLGRGVTEGRQWPVP</sequence>
<accession>A0A0P4R5T6</accession>
<protein>
    <submittedName>
        <fullName evidence="2">Decaprenylphosphoryl-beta-D-ribose oxidase</fullName>
    </submittedName>
</protein>
<evidence type="ECO:0000256" key="1">
    <source>
        <dbReference type="SAM" id="MobiDB-lite"/>
    </source>
</evidence>
<evidence type="ECO:0000313" key="2">
    <source>
        <dbReference type="EMBL" id="GAO08260.1"/>
    </source>
</evidence>
<keyword evidence="3" id="KW-1185">Reference proteome</keyword>
<gene>
    <name evidence="2" type="ORF">TPA0598_03_07210</name>
</gene>
<dbReference type="RefSeq" id="WP_042153474.1">
    <property type="nucleotide sequence ID" value="NZ_CP098437.1"/>
</dbReference>
<comment type="caution">
    <text evidence="2">The sequence shown here is derived from an EMBL/GenBank/DDBJ whole genome shotgun (WGS) entry which is preliminary data.</text>
</comment>